<keyword evidence="11" id="KW-0325">Glycoprotein</keyword>
<organism evidence="15">
    <name type="scientific">Spathaspora passalidarum</name>
    <dbReference type="NCBI Taxonomy" id="340170"/>
    <lineage>
        <taxon>Eukaryota</taxon>
        <taxon>Fungi</taxon>
        <taxon>Dikarya</taxon>
        <taxon>Ascomycota</taxon>
        <taxon>Saccharomycotina</taxon>
        <taxon>Pichiomycetes</taxon>
        <taxon>Debaryomycetaceae</taxon>
        <taxon>Spathaspora</taxon>
    </lineage>
</organism>
<gene>
    <name evidence="15" type="ORF">ALS50348</name>
</gene>
<name>A0A7U0IZV1_9ASCO</name>
<comment type="subcellular location">
    <subcellularLocation>
        <location evidence="2">Membrane</location>
        <topology evidence="2">Lipid-anchor</topology>
        <topology evidence="2">GPI-anchor</topology>
    </subcellularLocation>
    <subcellularLocation>
        <location evidence="1">Secreted</location>
        <location evidence="1">Cell wall</location>
    </subcellularLocation>
</comment>
<keyword evidence="5" id="KW-0336">GPI-anchor</keyword>
<dbReference type="InterPro" id="IPR024672">
    <property type="entry name" value="Agglutinin-like_N"/>
</dbReference>
<evidence type="ECO:0000256" key="1">
    <source>
        <dbReference type="ARBA" id="ARBA00004191"/>
    </source>
</evidence>
<dbReference type="SMART" id="SM01056">
    <property type="entry name" value="Candida_ALS_N"/>
    <property type="match status" value="1"/>
</dbReference>
<evidence type="ECO:0000256" key="6">
    <source>
        <dbReference type="ARBA" id="ARBA00022729"/>
    </source>
</evidence>
<evidence type="ECO:0000256" key="9">
    <source>
        <dbReference type="ARBA" id="ARBA00023136"/>
    </source>
</evidence>
<dbReference type="Pfam" id="PF11766">
    <property type="entry name" value="Candida_ALS_N"/>
    <property type="match status" value="1"/>
</dbReference>
<evidence type="ECO:0000256" key="5">
    <source>
        <dbReference type="ARBA" id="ARBA00022622"/>
    </source>
</evidence>
<dbReference type="InterPro" id="IPR011252">
    <property type="entry name" value="Fibrogen-bd_dom1"/>
</dbReference>
<dbReference type="PANTHER" id="PTHR33793">
    <property type="entry name" value="ALPHA-AGGLUTININ"/>
    <property type="match status" value="1"/>
</dbReference>
<feature type="signal peptide" evidence="13">
    <location>
        <begin position="1"/>
        <end position="17"/>
    </location>
</feature>
<evidence type="ECO:0000313" key="15">
    <source>
        <dbReference type="EMBL" id="QQV74271.1"/>
    </source>
</evidence>
<evidence type="ECO:0000256" key="13">
    <source>
        <dbReference type="SAM" id="SignalP"/>
    </source>
</evidence>
<evidence type="ECO:0000256" key="3">
    <source>
        <dbReference type="ARBA" id="ARBA00022512"/>
    </source>
</evidence>
<keyword evidence="6 13" id="KW-0732">Signal</keyword>
<keyword evidence="4" id="KW-0964">Secreted</keyword>
<keyword evidence="10" id="KW-1015">Disulfide bond</keyword>
<keyword evidence="3" id="KW-0134">Cell wall</keyword>
<keyword evidence="8" id="KW-0130">Cell adhesion</keyword>
<dbReference type="InterPro" id="IPR033504">
    <property type="entry name" value="ALS"/>
</dbReference>
<dbReference type="GO" id="GO:0007155">
    <property type="term" value="P:cell adhesion"/>
    <property type="evidence" value="ECO:0007669"/>
    <property type="project" value="UniProtKB-KW"/>
</dbReference>
<evidence type="ECO:0000256" key="2">
    <source>
        <dbReference type="ARBA" id="ARBA00004589"/>
    </source>
</evidence>
<feature type="chain" id="PRO_5031009365" evidence="13">
    <location>
        <begin position="18"/>
        <end position="335"/>
    </location>
</feature>
<evidence type="ECO:0000256" key="11">
    <source>
        <dbReference type="ARBA" id="ARBA00023180"/>
    </source>
</evidence>
<dbReference type="SUPFAM" id="SSF49401">
    <property type="entry name" value="Bacterial adhesins"/>
    <property type="match status" value="1"/>
</dbReference>
<evidence type="ECO:0000259" key="14">
    <source>
        <dbReference type="SMART" id="SM01056"/>
    </source>
</evidence>
<evidence type="ECO:0000256" key="12">
    <source>
        <dbReference type="ARBA" id="ARBA00023288"/>
    </source>
</evidence>
<protein>
    <submittedName>
        <fullName evidence="15">Agglutinin-like protein</fullName>
    </submittedName>
</protein>
<keyword evidence="7" id="KW-0677">Repeat</keyword>
<dbReference type="EMBL" id="MN893373">
    <property type="protein sequence ID" value="QQV74271.1"/>
    <property type="molecule type" value="Genomic_DNA"/>
</dbReference>
<dbReference type="GO" id="GO:0098552">
    <property type="term" value="C:side of membrane"/>
    <property type="evidence" value="ECO:0007669"/>
    <property type="project" value="UniProtKB-KW"/>
</dbReference>
<proteinExistence type="predicted"/>
<evidence type="ECO:0000256" key="8">
    <source>
        <dbReference type="ARBA" id="ARBA00022889"/>
    </source>
</evidence>
<feature type="domain" description="Agglutinin-like protein N-terminal" evidence="14">
    <location>
        <begin position="50"/>
        <end position="293"/>
    </location>
</feature>
<dbReference type="InterPro" id="IPR043063">
    <property type="entry name" value="Agglutinin-like_N_N2"/>
</dbReference>
<keyword evidence="12" id="KW-0449">Lipoprotein</keyword>
<dbReference type="PANTHER" id="PTHR33793:SF2">
    <property type="entry name" value="AGGLUTININ-LIKE PROTEIN 6"/>
    <property type="match status" value="1"/>
</dbReference>
<evidence type="ECO:0000256" key="7">
    <source>
        <dbReference type="ARBA" id="ARBA00022737"/>
    </source>
</evidence>
<evidence type="ECO:0000256" key="10">
    <source>
        <dbReference type="ARBA" id="ARBA00023157"/>
    </source>
</evidence>
<reference evidence="15" key="1">
    <citation type="submission" date="2019-12" db="EMBL/GenBank/DDBJ databases">
        <authorList>
            <person name="Hoyer L.L."/>
            <person name="Oh S.-H."/>
        </authorList>
    </citation>
    <scope>NUCLEOTIDE SEQUENCE</scope>
    <source>
        <strain evidence="15">NRRL Y-27907</strain>
    </source>
</reference>
<sequence length="335" mass="38018">MIPVFLSIIFLVSFVNGCELFTSLDEVVFITPSMHDPAIPYKPRWDATLSWAINGKEIKPSKRFTMKMPCVYKFCTDKSYIPLIANHVEYGQCYFKSGEIFDKYSKLECVISNNVIKTTNVKGQIRVPLVFNAGGSALCTDRECAKLFKGGSNVIEFSGGKKFRYTVNFTPGLPYNTDKGVFHIRGVPSKNKVQPYLVAGNCPQGYSAGYFGFEIRDSMTKIDCCSYHAKKSKYNEFNSWMFAKTEHSISKKASCGNNRLEVTYKDICKDYRPYLDALLVPTVGHPVKIYYYNRWMCKGDPTEHRNDGYYEWTPESCDPTNVVTTTLPTATVVPH</sequence>
<keyword evidence="9" id="KW-0472">Membrane</keyword>
<evidence type="ECO:0000256" key="4">
    <source>
        <dbReference type="ARBA" id="ARBA00022525"/>
    </source>
</evidence>
<dbReference type="AlphaFoldDB" id="A0A7U0IZV1"/>
<dbReference type="InterPro" id="IPR008966">
    <property type="entry name" value="Adhesion_dom_sf"/>
</dbReference>
<dbReference type="Gene3D" id="2.60.40.1280">
    <property type="match status" value="1"/>
</dbReference>
<dbReference type="Gene3D" id="2.60.40.2430">
    <property type="entry name" value="Agglutinin-like protein, N-terminal domain, N2 subdomain"/>
    <property type="match status" value="1"/>
</dbReference>
<accession>A0A7U0IZV1</accession>